<dbReference type="PROSITE" id="PS51898">
    <property type="entry name" value="TYR_RECOMBINASE"/>
    <property type="match status" value="1"/>
</dbReference>
<dbReference type="InterPro" id="IPR050090">
    <property type="entry name" value="Tyrosine_recombinase_XerCD"/>
</dbReference>
<evidence type="ECO:0000313" key="4">
    <source>
        <dbReference type="EMBL" id="OAT53577.1"/>
    </source>
</evidence>
<dbReference type="InterPro" id="IPR002104">
    <property type="entry name" value="Integrase_catalytic"/>
</dbReference>
<dbReference type="CDD" id="cd00796">
    <property type="entry name" value="INT_Rci_Hp1_C"/>
    <property type="match status" value="1"/>
</dbReference>
<keyword evidence="5" id="KW-1185">Reference proteome</keyword>
<feature type="domain" description="Tyr recombinase" evidence="3">
    <location>
        <begin position="1"/>
        <end position="74"/>
    </location>
</feature>
<reference evidence="4 5" key="1">
    <citation type="submission" date="2016-04" db="EMBL/GenBank/DDBJ databases">
        <title>ATOL: Assembling a taxonomically balanced genome-scale reconstruction of the evolutionary history of the Enterobacteriaceae.</title>
        <authorList>
            <person name="Plunkett G.III."/>
            <person name="Neeno-Eckwall E.C."/>
            <person name="Glasner J.D."/>
            <person name="Perna N.T."/>
        </authorList>
    </citation>
    <scope>NUCLEOTIDE SEQUENCE [LARGE SCALE GENOMIC DNA]</scope>
    <source>
        <strain evidence="4 5">ATCC 35613</strain>
    </source>
</reference>
<dbReference type="PATRIC" id="fig|1354272.4.peg.851"/>
<gene>
    <name evidence="4" type="ORF">M998_0826</name>
</gene>
<dbReference type="GO" id="GO:0006310">
    <property type="term" value="P:DNA recombination"/>
    <property type="evidence" value="ECO:0007669"/>
    <property type="project" value="UniProtKB-KW"/>
</dbReference>
<dbReference type="EMBL" id="LXEW01000015">
    <property type="protein sequence ID" value="OAT53577.1"/>
    <property type="molecule type" value="Genomic_DNA"/>
</dbReference>
<sequence length="92" mass="10408">MPMTVNANKAFNSAMKRAGIEGFHFHDLRHTWASWLIQAGVPLSALQEMGGWESIEMVKRYAHLSPIHLQEHAKNIDDILNVNGTNMARKII</sequence>
<keyword evidence="1" id="KW-0229">DNA integration</keyword>
<dbReference type="PANTHER" id="PTHR30349">
    <property type="entry name" value="PHAGE INTEGRASE-RELATED"/>
    <property type="match status" value="1"/>
</dbReference>
<accession>A0A1B7K092</accession>
<dbReference type="Pfam" id="PF00589">
    <property type="entry name" value="Phage_integrase"/>
    <property type="match status" value="1"/>
</dbReference>
<evidence type="ECO:0000256" key="1">
    <source>
        <dbReference type="ARBA" id="ARBA00022908"/>
    </source>
</evidence>
<evidence type="ECO:0000313" key="5">
    <source>
        <dbReference type="Proteomes" id="UP000078224"/>
    </source>
</evidence>
<organism evidence="4 5">
    <name type="scientific">Providencia heimbachae ATCC 35613</name>
    <dbReference type="NCBI Taxonomy" id="1354272"/>
    <lineage>
        <taxon>Bacteria</taxon>
        <taxon>Pseudomonadati</taxon>
        <taxon>Pseudomonadota</taxon>
        <taxon>Gammaproteobacteria</taxon>
        <taxon>Enterobacterales</taxon>
        <taxon>Morganellaceae</taxon>
        <taxon>Providencia</taxon>
    </lineage>
</organism>
<protein>
    <submittedName>
        <fullName evidence="4">Phage integrase</fullName>
    </submittedName>
</protein>
<dbReference type="SUPFAM" id="SSF56349">
    <property type="entry name" value="DNA breaking-rejoining enzymes"/>
    <property type="match status" value="1"/>
</dbReference>
<name>A0A1B7K092_9GAMM</name>
<dbReference type="GO" id="GO:0015074">
    <property type="term" value="P:DNA integration"/>
    <property type="evidence" value="ECO:0007669"/>
    <property type="project" value="UniProtKB-KW"/>
</dbReference>
<proteinExistence type="predicted"/>
<dbReference type="GO" id="GO:0003677">
    <property type="term" value="F:DNA binding"/>
    <property type="evidence" value="ECO:0007669"/>
    <property type="project" value="InterPro"/>
</dbReference>
<dbReference type="InterPro" id="IPR013762">
    <property type="entry name" value="Integrase-like_cat_sf"/>
</dbReference>
<comment type="caution">
    <text evidence="4">The sequence shown here is derived from an EMBL/GenBank/DDBJ whole genome shotgun (WGS) entry which is preliminary data.</text>
</comment>
<dbReference type="Proteomes" id="UP000078224">
    <property type="component" value="Unassembled WGS sequence"/>
</dbReference>
<keyword evidence="2" id="KW-0233">DNA recombination</keyword>
<dbReference type="PANTHER" id="PTHR30349:SF64">
    <property type="entry name" value="PROPHAGE INTEGRASE INTD-RELATED"/>
    <property type="match status" value="1"/>
</dbReference>
<evidence type="ECO:0000256" key="2">
    <source>
        <dbReference type="ARBA" id="ARBA00023172"/>
    </source>
</evidence>
<evidence type="ECO:0000259" key="3">
    <source>
        <dbReference type="PROSITE" id="PS51898"/>
    </source>
</evidence>
<dbReference type="AlphaFoldDB" id="A0A1B7K092"/>
<dbReference type="Gene3D" id="1.10.443.10">
    <property type="entry name" value="Intergrase catalytic core"/>
    <property type="match status" value="1"/>
</dbReference>
<dbReference type="InterPro" id="IPR011010">
    <property type="entry name" value="DNA_brk_join_enz"/>
</dbReference>